<accession>A0A1B7LKM1</accession>
<evidence type="ECO:0000313" key="3">
    <source>
        <dbReference type="Proteomes" id="UP000078532"/>
    </source>
</evidence>
<dbReference type="RefSeq" id="WP_066665769.1">
    <property type="nucleotide sequence ID" value="NZ_LYVF01000002.1"/>
</dbReference>
<name>A0A1B7LKM1_9FIRM</name>
<organism evidence="2 3">
    <name type="scientific">Desulfotomaculum copahuensis</name>
    <dbReference type="NCBI Taxonomy" id="1838280"/>
    <lineage>
        <taxon>Bacteria</taxon>
        <taxon>Bacillati</taxon>
        <taxon>Bacillota</taxon>
        <taxon>Clostridia</taxon>
        <taxon>Eubacteriales</taxon>
        <taxon>Desulfotomaculaceae</taxon>
        <taxon>Desulfotomaculum</taxon>
    </lineage>
</organism>
<dbReference type="OrthoDB" id="1724083at2"/>
<feature type="transmembrane region" description="Helical" evidence="1">
    <location>
        <begin position="126"/>
        <end position="144"/>
    </location>
</feature>
<feature type="transmembrane region" description="Helical" evidence="1">
    <location>
        <begin position="87"/>
        <end position="106"/>
    </location>
</feature>
<dbReference type="Proteomes" id="UP000078532">
    <property type="component" value="Unassembled WGS sequence"/>
</dbReference>
<dbReference type="EMBL" id="LYVF01000002">
    <property type="protein sequence ID" value="OAT87051.1"/>
    <property type="molecule type" value="Genomic_DNA"/>
</dbReference>
<keyword evidence="1" id="KW-1133">Transmembrane helix</keyword>
<evidence type="ECO:0000313" key="2">
    <source>
        <dbReference type="EMBL" id="OAT87051.1"/>
    </source>
</evidence>
<protein>
    <submittedName>
        <fullName evidence="2">Uncharacterized protein</fullName>
    </submittedName>
</protein>
<dbReference type="STRING" id="1838280.A6M21_01775"/>
<dbReference type="AlphaFoldDB" id="A0A1B7LKM1"/>
<sequence length="157" mass="17065">MLKESVHNFFLLMVLQGFPESLAMTMFVFSFVGLRLEPGKILLVALLQTATNLVLLLPIAFGVHTILLIFALAFYVRLATDARLSKVMVAVVGCFVIVGVTEFLYISPLLHLTGLSYVTVTASPGLSALFSLPYDVLLVVMALVKNQRNKKAGGFSA</sequence>
<keyword evidence="1" id="KW-0812">Transmembrane</keyword>
<feature type="transmembrane region" description="Helical" evidence="1">
    <location>
        <begin position="53"/>
        <end position="75"/>
    </location>
</feature>
<keyword evidence="1" id="KW-0472">Membrane</keyword>
<evidence type="ECO:0000256" key="1">
    <source>
        <dbReference type="SAM" id="Phobius"/>
    </source>
</evidence>
<feature type="transmembrane region" description="Helical" evidence="1">
    <location>
        <begin position="9"/>
        <end position="33"/>
    </location>
</feature>
<reference evidence="2 3" key="1">
    <citation type="submission" date="2016-04" db="EMBL/GenBank/DDBJ databases">
        <authorList>
            <person name="Evans L.H."/>
            <person name="Alamgir A."/>
            <person name="Owens N."/>
            <person name="Weber N.D."/>
            <person name="Virtaneva K."/>
            <person name="Barbian K."/>
            <person name="Babar A."/>
            <person name="Rosenke K."/>
        </authorList>
    </citation>
    <scope>NUCLEOTIDE SEQUENCE [LARGE SCALE GENOMIC DNA]</scope>
    <source>
        <strain evidence="2 3">LMa1</strain>
    </source>
</reference>
<keyword evidence="3" id="KW-1185">Reference proteome</keyword>
<comment type="caution">
    <text evidence="2">The sequence shown here is derived from an EMBL/GenBank/DDBJ whole genome shotgun (WGS) entry which is preliminary data.</text>
</comment>
<proteinExistence type="predicted"/>
<gene>
    <name evidence="2" type="ORF">A6M21_01775</name>
</gene>